<dbReference type="UniPathway" id="UPA00219"/>
<keyword evidence="9 10" id="KW-0961">Cell wall biogenesis/degradation</keyword>
<dbReference type="STRING" id="867345.SAMN05421693_1376"/>
<dbReference type="InterPro" id="IPR004101">
    <property type="entry name" value="Mur_ligase_C"/>
</dbReference>
<dbReference type="GO" id="GO:0009252">
    <property type="term" value="P:peptidoglycan biosynthetic process"/>
    <property type="evidence" value="ECO:0007669"/>
    <property type="project" value="UniProtKB-UniRule"/>
</dbReference>
<comment type="subcellular location">
    <subcellularLocation>
        <location evidence="10 11">Cytoplasm</location>
    </subcellularLocation>
</comment>
<feature type="domain" description="Mur ligase central" evidence="14">
    <location>
        <begin position="106"/>
        <end position="287"/>
    </location>
</feature>
<dbReference type="InterPro" id="IPR051046">
    <property type="entry name" value="MurCDEF_CellWall_CoF430Synth"/>
</dbReference>
<dbReference type="NCBIfam" id="TIGR01143">
    <property type="entry name" value="murF"/>
    <property type="match status" value="1"/>
</dbReference>
<dbReference type="GO" id="GO:0051301">
    <property type="term" value="P:cell division"/>
    <property type="evidence" value="ECO:0007669"/>
    <property type="project" value="UniProtKB-KW"/>
</dbReference>
<evidence type="ECO:0000259" key="13">
    <source>
        <dbReference type="Pfam" id="PF02875"/>
    </source>
</evidence>
<dbReference type="SUPFAM" id="SSF63418">
    <property type="entry name" value="MurE/MurF N-terminal domain"/>
    <property type="match status" value="1"/>
</dbReference>
<dbReference type="PANTHER" id="PTHR43024:SF1">
    <property type="entry name" value="UDP-N-ACETYLMURAMOYL-TRIPEPTIDE--D-ALANYL-D-ALANINE LIGASE"/>
    <property type="match status" value="1"/>
</dbReference>
<keyword evidence="6 10" id="KW-0133">Cell shape</keyword>
<dbReference type="Gene3D" id="3.40.1390.10">
    <property type="entry name" value="MurE/MurF, N-terminal domain"/>
    <property type="match status" value="1"/>
</dbReference>
<evidence type="ECO:0000256" key="8">
    <source>
        <dbReference type="ARBA" id="ARBA00023306"/>
    </source>
</evidence>
<dbReference type="Pfam" id="PF02875">
    <property type="entry name" value="Mur_ligase_C"/>
    <property type="match status" value="1"/>
</dbReference>
<evidence type="ECO:0000256" key="7">
    <source>
        <dbReference type="ARBA" id="ARBA00022984"/>
    </source>
</evidence>
<evidence type="ECO:0000256" key="10">
    <source>
        <dbReference type="HAMAP-Rule" id="MF_02019"/>
    </source>
</evidence>
<proteinExistence type="inferred from homology"/>
<dbReference type="RefSeq" id="WP_090209441.1">
    <property type="nucleotide sequence ID" value="NZ_FOFO01000037.1"/>
</dbReference>
<keyword evidence="8 10" id="KW-0131">Cell cycle</keyword>
<dbReference type="GO" id="GO:0008360">
    <property type="term" value="P:regulation of cell shape"/>
    <property type="evidence" value="ECO:0007669"/>
    <property type="project" value="UniProtKB-KW"/>
</dbReference>
<comment type="function">
    <text evidence="10 11">Involved in cell wall formation. Catalyzes the final step in the synthesis of UDP-N-acetylmuramoyl-pentapeptide, the precursor of murein.</text>
</comment>
<dbReference type="AlphaFoldDB" id="A0A1H9GHG4"/>
<dbReference type="GO" id="GO:0005524">
    <property type="term" value="F:ATP binding"/>
    <property type="evidence" value="ECO:0007669"/>
    <property type="project" value="UniProtKB-UniRule"/>
</dbReference>
<protein>
    <recommendedName>
        <fullName evidence="10 11">UDP-N-acetylmuramoyl-tripeptide--D-alanyl-D-alanine ligase</fullName>
        <ecNumber evidence="10 11">6.3.2.10</ecNumber>
    </recommendedName>
    <alternativeName>
        <fullName evidence="10">D-alanyl-D-alanine-adding enzyme</fullName>
    </alternativeName>
</protein>
<accession>A0A1H9GHG4</accession>
<evidence type="ECO:0000256" key="1">
    <source>
        <dbReference type="ARBA" id="ARBA00022490"/>
    </source>
</evidence>
<comment type="pathway">
    <text evidence="10 11">Cell wall biogenesis; peptidoglycan biosynthesis.</text>
</comment>
<dbReference type="SUPFAM" id="SSF53244">
    <property type="entry name" value="MurD-like peptide ligases, peptide-binding domain"/>
    <property type="match status" value="1"/>
</dbReference>
<keyword evidence="5 10" id="KW-0067">ATP-binding</keyword>
<keyword evidence="2 10" id="KW-0436">Ligase</keyword>
<reference evidence="15 16" key="1">
    <citation type="submission" date="2016-10" db="EMBL/GenBank/DDBJ databases">
        <authorList>
            <person name="de Groot N.N."/>
        </authorList>
    </citation>
    <scope>NUCLEOTIDE SEQUENCE [LARGE SCALE GENOMIC DNA]</scope>
    <source>
        <strain evidence="15 16">B7-7</strain>
    </source>
</reference>
<evidence type="ECO:0000256" key="5">
    <source>
        <dbReference type="ARBA" id="ARBA00022840"/>
    </source>
</evidence>
<evidence type="ECO:0000256" key="9">
    <source>
        <dbReference type="ARBA" id="ARBA00023316"/>
    </source>
</evidence>
<comment type="similarity">
    <text evidence="10">Belongs to the MurCDEF family. MurF subfamily.</text>
</comment>
<feature type="domain" description="Mur ligase C-terminal" evidence="13">
    <location>
        <begin position="314"/>
        <end position="428"/>
    </location>
</feature>
<keyword evidence="4 10" id="KW-0547">Nucleotide-binding</keyword>
<sequence length="460" mass="48088">MMQLSMAQVAALTGGRLYGADREVCGVSIDSRAVAAGQLFVALQGPRFDAHDFIHPDLPVAGLLVSRVPEKAGDRPWVLVEDTRQALADLAAGWRRHCPATLVGLTGSNGKTTVKEMLAAILGCRGATWATPGNLNNDIGVPLTLLRLSPTHRFAVIEMGASQAGDIALLTRIARPDVALITNAGPAHLEGFGSIEGVARAKGEIFQGLGAQGVAVINADDPHAPLWQAMNRDRPVVLFGLSQQAQVRGDIHDQALLIHLPDTQVQVSLPLAGHHNRLNALAAAATAHALGIDGPTLATGLASVRPAPGRLVPRPGPAGSHFIDDSYNANPASVRAAIQVLAEQAGQRILVLGDMGELGVDAAALHGEVGAFARTMGVDRLLAVGPLSQQAVLAFGEGGEHFQDQARLSTALARYLGPEVVVLVKGSRGQRMERLMMAGAPTWKQPQEQSGDDGHAAHSV</sequence>
<dbReference type="GO" id="GO:0008766">
    <property type="term" value="F:UDP-N-acetylmuramoylalanyl-D-glutamyl-2,6-diaminopimelate-D-alanyl-D-alanine ligase activity"/>
    <property type="evidence" value="ECO:0007669"/>
    <property type="project" value="RHEA"/>
</dbReference>
<evidence type="ECO:0000256" key="3">
    <source>
        <dbReference type="ARBA" id="ARBA00022618"/>
    </source>
</evidence>
<gene>
    <name evidence="10" type="primary">murF</name>
    <name evidence="15" type="ORF">SAMN05421693_1376</name>
</gene>
<dbReference type="EC" id="6.3.2.10" evidence="10 11"/>
<dbReference type="HAMAP" id="MF_02019">
    <property type="entry name" value="MurF"/>
    <property type="match status" value="1"/>
</dbReference>
<dbReference type="GO" id="GO:0047480">
    <property type="term" value="F:UDP-N-acetylmuramoyl-tripeptide-D-alanyl-D-alanine ligase activity"/>
    <property type="evidence" value="ECO:0007669"/>
    <property type="project" value="UniProtKB-UniRule"/>
</dbReference>
<name>A0A1H9GHG4_9GAMM</name>
<evidence type="ECO:0000256" key="2">
    <source>
        <dbReference type="ARBA" id="ARBA00022598"/>
    </source>
</evidence>
<dbReference type="Gene3D" id="3.40.1190.10">
    <property type="entry name" value="Mur-like, catalytic domain"/>
    <property type="match status" value="1"/>
</dbReference>
<dbReference type="GO" id="GO:0071555">
    <property type="term" value="P:cell wall organization"/>
    <property type="evidence" value="ECO:0007669"/>
    <property type="project" value="UniProtKB-KW"/>
</dbReference>
<dbReference type="PANTHER" id="PTHR43024">
    <property type="entry name" value="UDP-N-ACETYLMURAMOYL-TRIPEPTIDE--D-ALANYL-D-ALANINE LIGASE"/>
    <property type="match status" value="1"/>
</dbReference>
<evidence type="ECO:0000313" key="16">
    <source>
        <dbReference type="Proteomes" id="UP000199496"/>
    </source>
</evidence>
<dbReference type="InterPro" id="IPR005863">
    <property type="entry name" value="UDP-N-AcMur_synth"/>
</dbReference>
<dbReference type="EMBL" id="FOFO01000037">
    <property type="protein sequence ID" value="SEQ49479.1"/>
    <property type="molecule type" value="Genomic_DNA"/>
</dbReference>
<comment type="catalytic activity">
    <reaction evidence="10 11">
        <text>D-alanyl-D-alanine + UDP-N-acetyl-alpha-D-muramoyl-L-alanyl-gamma-D-glutamyl-meso-2,6-diaminopimelate + ATP = UDP-N-acetyl-alpha-D-muramoyl-L-alanyl-gamma-D-glutamyl-meso-2,6-diaminopimeloyl-D-alanyl-D-alanine + ADP + phosphate + H(+)</text>
        <dbReference type="Rhea" id="RHEA:28374"/>
        <dbReference type="ChEBI" id="CHEBI:15378"/>
        <dbReference type="ChEBI" id="CHEBI:30616"/>
        <dbReference type="ChEBI" id="CHEBI:43474"/>
        <dbReference type="ChEBI" id="CHEBI:57822"/>
        <dbReference type="ChEBI" id="CHEBI:61386"/>
        <dbReference type="ChEBI" id="CHEBI:83905"/>
        <dbReference type="ChEBI" id="CHEBI:456216"/>
        <dbReference type="EC" id="6.3.2.10"/>
    </reaction>
</comment>
<evidence type="ECO:0000256" key="6">
    <source>
        <dbReference type="ARBA" id="ARBA00022960"/>
    </source>
</evidence>
<keyword evidence="7 10" id="KW-0573">Peptidoglycan synthesis</keyword>
<dbReference type="Pfam" id="PF08245">
    <property type="entry name" value="Mur_ligase_M"/>
    <property type="match status" value="1"/>
</dbReference>
<dbReference type="InterPro" id="IPR036615">
    <property type="entry name" value="Mur_ligase_C_dom_sf"/>
</dbReference>
<feature type="binding site" evidence="10">
    <location>
        <begin position="107"/>
        <end position="113"/>
    </location>
    <ligand>
        <name>ATP</name>
        <dbReference type="ChEBI" id="CHEBI:30616"/>
    </ligand>
</feature>
<feature type="region of interest" description="Disordered" evidence="12">
    <location>
        <begin position="441"/>
        <end position="460"/>
    </location>
</feature>
<dbReference type="GO" id="GO:0005737">
    <property type="term" value="C:cytoplasm"/>
    <property type="evidence" value="ECO:0007669"/>
    <property type="project" value="UniProtKB-SubCell"/>
</dbReference>
<evidence type="ECO:0000256" key="12">
    <source>
        <dbReference type="SAM" id="MobiDB-lite"/>
    </source>
</evidence>
<dbReference type="InterPro" id="IPR035911">
    <property type="entry name" value="MurE/MurF_N"/>
</dbReference>
<keyword evidence="1 10" id="KW-0963">Cytoplasm</keyword>
<dbReference type="InterPro" id="IPR036565">
    <property type="entry name" value="Mur-like_cat_sf"/>
</dbReference>
<keyword evidence="16" id="KW-1185">Reference proteome</keyword>
<evidence type="ECO:0000313" key="15">
    <source>
        <dbReference type="EMBL" id="SEQ49479.1"/>
    </source>
</evidence>
<dbReference type="Proteomes" id="UP000199496">
    <property type="component" value="Unassembled WGS sequence"/>
</dbReference>
<keyword evidence="3 10" id="KW-0132">Cell division</keyword>
<evidence type="ECO:0000256" key="11">
    <source>
        <dbReference type="RuleBase" id="RU004136"/>
    </source>
</evidence>
<dbReference type="SUPFAM" id="SSF53623">
    <property type="entry name" value="MurD-like peptide ligases, catalytic domain"/>
    <property type="match status" value="1"/>
</dbReference>
<organism evidence="15 16">
    <name type="scientific">Ectothiorhodospira magna</name>
    <dbReference type="NCBI Taxonomy" id="867345"/>
    <lineage>
        <taxon>Bacteria</taxon>
        <taxon>Pseudomonadati</taxon>
        <taxon>Pseudomonadota</taxon>
        <taxon>Gammaproteobacteria</taxon>
        <taxon>Chromatiales</taxon>
        <taxon>Ectothiorhodospiraceae</taxon>
        <taxon>Ectothiorhodospira</taxon>
    </lineage>
</organism>
<evidence type="ECO:0000256" key="4">
    <source>
        <dbReference type="ARBA" id="ARBA00022741"/>
    </source>
</evidence>
<evidence type="ECO:0000259" key="14">
    <source>
        <dbReference type="Pfam" id="PF08245"/>
    </source>
</evidence>
<dbReference type="Gene3D" id="3.90.190.20">
    <property type="entry name" value="Mur ligase, C-terminal domain"/>
    <property type="match status" value="1"/>
</dbReference>
<dbReference type="OrthoDB" id="9801978at2"/>
<dbReference type="InterPro" id="IPR013221">
    <property type="entry name" value="Mur_ligase_cen"/>
</dbReference>